<dbReference type="CDD" id="cd06261">
    <property type="entry name" value="TM_PBP2"/>
    <property type="match status" value="1"/>
</dbReference>
<dbReference type="GO" id="GO:0055085">
    <property type="term" value="P:transmembrane transport"/>
    <property type="evidence" value="ECO:0007669"/>
    <property type="project" value="InterPro"/>
</dbReference>
<proteinExistence type="inferred from homology"/>
<feature type="transmembrane region" description="Helical" evidence="8">
    <location>
        <begin position="185"/>
        <end position="210"/>
    </location>
</feature>
<feature type="transmembrane region" description="Helical" evidence="8">
    <location>
        <begin position="108"/>
        <end position="133"/>
    </location>
</feature>
<sequence>MGGIFKMSVSREQIGTAAFRFGYIAIFSLLLLPLVIVIATSFSSSGNLQFPPQGFSFQWYSAFFTDIAWLRAFDNSIIVGVGTTILATIMGLTAAFGVETHRGQASNLLTPIVILPLLVPPVILGVTLLVYFSRLGIRSSYFAVILAHSLWATPLVFFVMQSVLQRFDWQLHDAGMDLGANPIRVFIYVVLPNVKSGVFVAALLGFIVSLQEFVMALFLSNYQTQTIPVLAWSSLRQSLTPTVSVVSTFLILISFVGLVSAMIAINIEFIAKRL</sequence>
<reference evidence="10" key="1">
    <citation type="journal article" date="2007" name="ISME J.">
        <title>Genomic plasticity in prokaryotes: the case of the square haloarchaeon.</title>
        <authorList>
            <person name="Cuadros-Orellana S."/>
            <person name="Martin-Cuadrado A.B."/>
            <person name="Legault B."/>
            <person name="D'Auria G."/>
            <person name="Zhaxybayeva O."/>
            <person name="Papke R.T."/>
            <person name="Rodriguez-Valera F."/>
        </authorList>
    </citation>
    <scope>NUCLEOTIDE SEQUENCE</scope>
</reference>
<feature type="transmembrane region" description="Helical" evidence="8">
    <location>
        <begin position="243"/>
        <end position="265"/>
    </location>
</feature>
<evidence type="ECO:0000256" key="6">
    <source>
        <dbReference type="ARBA" id="ARBA00022989"/>
    </source>
</evidence>
<dbReference type="PANTHER" id="PTHR43357:SF4">
    <property type="entry name" value="INNER MEMBRANE ABC TRANSPORTER PERMEASE PROTEIN YDCV"/>
    <property type="match status" value="1"/>
</dbReference>
<dbReference type="Gene3D" id="1.10.3720.10">
    <property type="entry name" value="MetI-like"/>
    <property type="match status" value="1"/>
</dbReference>
<evidence type="ECO:0000256" key="2">
    <source>
        <dbReference type="ARBA" id="ARBA00022448"/>
    </source>
</evidence>
<dbReference type="SUPFAM" id="SSF161098">
    <property type="entry name" value="MetI-like"/>
    <property type="match status" value="1"/>
</dbReference>
<feature type="transmembrane region" description="Helical" evidence="8">
    <location>
        <begin position="77"/>
        <end position="96"/>
    </location>
</feature>
<accession>A5YT22</accession>
<keyword evidence="4" id="KW-0997">Cell inner membrane</keyword>
<feature type="domain" description="ABC transmembrane type-1" evidence="9">
    <location>
        <begin position="73"/>
        <end position="264"/>
    </location>
</feature>
<dbReference type="InterPro" id="IPR035906">
    <property type="entry name" value="MetI-like_sf"/>
</dbReference>
<feature type="transmembrane region" description="Helical" evidence="8">
    <location>
        <begin position="21"/>
        <end position="42"/>
    </location>
</feature>
<comment type="subcellular location">
    <subcellularLocation>
        <location evidence="1">Cell inner membrane</location>
        <topology evidence="1">Multi-pass membrane protein</topology>
    </subcellularLocation>
    <subcellularLocation>
        <location evidence="8">Cell membrane</location>
        <topology evidence="8">Multi-pass membrane protein</topology>
    </subcellularLocation>
</comment>
<keyword evidence="3" id="KW-1003">Cell membrane</keyword>
<keyword evidence="6 8" id="KW-1133">Transmembrane helix</keyword>
<comment type="similarity">
    <text evidence="8">Belongs to the binding-protein-dependent transport system permease family.</text>
</comment>
<evidence type="ECO:0000256" key="5">
    <source>
        <dbReference type="ARBA" id="ARBA00022692"/>
    </source>
</evidence>
<evidence type="ECO:0000256" key="8">
    <source>
        <dbReference type="RuleBase" id="RU363032"/>
    </source>
</evidence>
<dbReference type="InterPro" id="IPR000515">
    <property type="entry name" value="MetI-like"/>
</dbReference>
<dbReference type="PROSITE" id="PS50928">
    <property type="entry name" value="ABC_TM1"/>
    <property type="match status" value="1"/>
</dbReference>
<name>A5YT22_9EURY</name>
<evidence type="ECO:0000259" key="9">
    <source>
        <dbReference type="PROSITE" id="PS50928"/>
    </source>
</evidence>
<dbReference type="Pfam" id="PF00528">
    <property type="entry name" value="BPD_transp_1"/>
    <property type="match status" value="1"/>
</dbReference>
<evidence type="ECO:0000256" key="1">
    <source>
        <dbReference type="ARBA" id="ARBA00004429"/>
    </source>
</evidence>
<protein>
    <submittedName>
        <fullName evidence="10">Spermidine/putrescine ABC transporter permease protein</fullName>
    </submittedName>
</protein>
<evidence type="ECO:0000256" key="4">
    <source>
        <dbReference type="ARBA" id="ARBA00022519"/>
    </source>
</evidence>
<organism evidence="10">
    <name type="scientific">uncultured haloarchaeon</name>
    <dbReference type="NCBI Taxonomy" id="160804"/>
    <lineage>
        <taxon>Archaea</taxon>
        <taxon>Methanobacteriati</taxon>
        <taxon>Methanobacteriota</taxon>
        <taxon>Stenosarchaea group</taxon>
        <taxon>Halobacteria</taxon>
        <taxon>Halobacteriales</taxon>
        <taxon>Halobacteriaceae</taxon>
        <taxon>environmental samples</taxon>
    </lineage>
</organism>
<dbReference type="GO" id="GO:0005886">
    <property type="term" value="C:plasma membrane"/>
    <property type="evidence" value="ECO:0007669"/>
    <property type="project" value="UniProtKB-SubCell"/>
</dbReference>
<dbReference type="AlphaFoldDB" id="A5YT22"/>
<evidence type="ECO:0000313" key="10">
    <source>
        <dbReference type="EMBL" id="ABQ76129.1"/>
    </source>
</evidence>
<evidence type="ECO:0000256" key="7">
    <source>
        <dbReference type="ARBA" id="ARBA00023136"/>
    </source>
</evidence>
<keyword evidence="2 8" id="KW-0813">Transport</keyword>
<evidence type="ECO:0000256" key="3">
    <source>
        <dbReference type="ARBA" id="ARBA00022475"/>
    </source>
</evidence>
<keyword evidence="5 8" id="KW-0812">Transmembrane</keyword>
<dbReference type="PANTHER" id="PTHR43357">
    <property type="entry name" value="INNER MEMBRANE ABC TRANSPORTER PERMEASE PROTEIN YDCV"/>
    <property type="match status" value="1"/>
</dbReference>
<dbReference type="EMBL" id="EF584000">
    <property type="protein sequence ID" value="ABQ76129.1"/>
    <property type="molecule type" value="Genomic_DNA"/>
</dbReference>
<keyword evidence="7 8" id="KW-0472">Membrane</keyword>
<feature type="transmembrane region" description="Helical" evidence="8">
    <location>
        <begin position="139"/>
        <end position="164"/>
    </location>
</feature>